<evidence type="ECO:0000256" key="5">
    <source>
        <dbReference type="ARBA" id="ARBA00022840"/>
    </source>
</evidence>
<feature type="transmembrane region" description="Helical" evidence="6">
    <location>
        <begin position="560"/>
        <end position="579"/>
    </location>
</feature>
<evidence type="ECO:0000256" key="2">
    <source>
        <dbReference type="ARBA" id="ARBA00022679"/>
    </source>
</evidence>
<dbReference type="RefSeq" id="WP_344799857.1">
    <property type="nucleotide sequence ID" value="NZ_BAABBN010000012.1"/>
</dbReference>
<dbReference type="Gene3D" id="3.60.40.10">
    <property type="entry name" value="PPM-type phosphatase domain"/>
    <property type="match status" value="1"/>
</dbReference>
<keyword evidence="6" id="KW-1133">Transmembrane helix</keyword>
<keyword evidence="1" id="KW-0723">Serine/threonine-protein kinase</keyword>
<protein>
    <submittedName>
        <fullName evidence="9">Bifunctional protein-serine/threonine kinase/phosphatase</fullName>
    </submittedName>
</protein>
<dbReference type="Gene3D" id="1.10.510.10">
    <property type="entry name" value="Transferase(Phosphotransferase) domain 1"/>
    <property type="match status" value="1"/>
</dbReference>
<keyword evidence="2" id="KW-0808">Transferase</keyword>
<dbReference type="InterPro" id="IPR011009">
    <property type="entry name" value="Kinase-like_dom_sf"/>
</dbReference>
<dbReference type="CDD" id="cd00143">
    <property type="entry name" value="PP2Cc"/>
    <property type="match status" value="1"/>
</dbReference>
<evidence type="ECO:0000259" key="8">
    <source>
        <dbReference type="PROSITE" id="PS51746"/>
    </source>
</evidence>
<evidence type="ECO:0000256" key="6">
    <source>
        <dbReference type="SAM" id="Phobius"/>
    </source>
</evidence>
<dbReference type="EMBL" id="BAABBN010000012">
    <property type="protein sequence ID" value="GAA3935141.1"/>
    <property type="molecule type" value="Genomic_DNA"/>
</dbReference>
<dbReference type="Pfam" id="PF00069">
    <property type="entry name" value="Pkinase"/>
    <property type="match status" value="1"/>
</dbReference>
<feature type="domain" description="Protein kinase" evidence="7">
    <location>
        <begin position="278"/>
        <end position="560"/>
    </location>
</feature>
<dbReference type="SUPFAM" id="SSF56112">
    <property type="entry name" value="Protein kinase-like (PK-like)"/>
    <property type="match status" value="1"/>
</dbReference>
<dbReference type="Pfam" id="PF13672">
    <property type="entry name" value="PP2C_2"/>
    <property type="match status" value="1"/>
</dbReference>
<accession>A0ABP7N2W3</accession>
<dbReference type="InterPro" id="IPR000719">
    <property type="entry name" value="Prot_kinase_dom"/>
</dbReference>
<dbReference type="SMART" id="SM00220">
    <property type="entry name" value="S_TKc"/>
    <property type="match status" value="1"/>
</dbReference>
<keyword evidence="5" id="KW-0067">ATP-binding</keyword>
<feature type="domain" description="PPM-type phosphatase" evidence="8">
    <location>
        <begin position="13"/>
        <end position="245"/>
    </location>
</feature>
<dbReference type="PANTHER" id="PTHR24345">
    <property type="entry name" value="SERINE/THREONINE-PROTEIN KINASE PLK"/>
    <property type="match status" value="1"/>
</dbReference>
<comment type="caution">
    <text evidence="9">The sequence shown here is derived from an EMBL/GenBank/DDBJ whole genome shotgun (WGS) entry which is preliminary data.</text>
</comment>
<reference evidence="10" key="1">
    <citation type="journal article" date="2019" name="Int. J. Syst. Evol. Microbiol.">
        <title>The Global Catalogue of Microorganisms (GCM) 10K type strain sequencing project: providing services to taxonomists for standard genome sequencing and annotation.</title>
        <authorList>
            <consortium name="The Broad Institute Genomics Platform"/>
            <consortium name="The Broad Institute Genome Sequencing Center for Infectious Disease"/>
            <person name="Wu L."/>
            <person name="Ma J."/>
        </authorList>
    </citation>
    <scope>NUCLEOTIDE SEQUENCE [LARGE SCALE GENOMIC DNA]</scope>
    <source>
        <strain evidence="10">JCM 17551</strain>
    </source>
</reference>
<keyword evidence="6" id="KW-0472">Membrane</keyword>
<gene>
    <name evidence="9" type="ORF">GCM10022277_34610</name>
</gene>
<dbReference type="SMART" id="SM00332">
    <property type="entry name" value="PP2Cc"/>
    <property type="match status" value="1"/>
</dbReference>
<dbReference type="PROSITE" id="PS50011">
    <property type="entry name" value="PROTEIN_KINASE_DOM"/>
    <property type="match status" value="1"/>
</dbReference>
<dbReference type="SUPFAM" id="SSF81606">
    <property type="entry name" value="PP2C-like"/>
    <property type="match status" value="1"/>
</dbReference>
<evidence type="ECO:0000313" key="9">
    <source>
        <dbReference type="EMBL" id="GAA3935141.1"/>
    </source>
</evidence>
<dbReference type="Proteomes" id="UP001501565">
    <property type="component" value="Unassembled WGS sequence"/>
</dbReference>
<name>A0ABP7N2W3_9GAMM</name>
<proteinExistence type="predicted"/>
<dbReference type="CDD" id="cd14014">
    <property type="entry name" value="STKc_PknB_like"/>
    <property type="match status" value="1"/>
</dbReference>
<dbReference type="InterPro" id="IPR001932">
    <property type="entry name" value="PPM-type_phosphatase-like_dom"/>
</dbReference>
<dbReference type="SMART" id="SM00331">
    <property type="entry name" value="PP2C_SIG"/>
    <property type="match status" value="1"/>
</dbReference>
<evidence type="ECO:0000313" key="10">
    <source>
        <dbReference type="Proteomes" id="UP001501565"/>
    </source>
</evidence>
<keyword evidence="6" id="KW-0812">Transmembrane</keyword>
<keyword evidence="4 9" id="KW-0418">Kinase</keyword>
<dbReference type="InterPro" id="IPR036457">
    <property type="entry name" value="PPM-type-like_dom_sf"/>
</dbReference>
<dbReference type="GO" id="GO:0016301">
    <property type="term" value="F:kinase activity"/>
    <property type="evidence" value="ECO:0007669"/>
    <property type="project" value="UniProtKB-KW"/>
</dbReference>
<dbReference type="PANTHER" id="PTHR24345:SF0">
    <property type="entry name" value="CELL CYCLE SERINE_THREONINE-PROTEIN KINASE CDC5_MSD2"/>
    <property type="match status" value="1"/>
</dbReference>
<evidence type="ECO:0000259" key="7">
    <source>
        <dbReference type="PROSITE" id="PS50011"/>
    </source>
</evidence>
<evidence type="ECO:0000256" key="3">
    <source>
        <dbReference type="ARBA" id="ARBA00022741"/>
    </source>
</evidence>
<evidence type="ECO:0000256" key="1">
    <source>
        <dbReference type="ARBA" id="ARBA00022527"/>
    </source>
</evidence>
<keyword evidence="3" id="KW-0547">Nucleotide-binding</keyword>
<dbReference type="PROSITE" id="PS51746">
    <property type="entry name" value="PPM_2"/>
    <property type="match status" value="1"/>
</dbReference>
<keyword evidence="10" id="KW-1185">Reference proteome</keyword>
<organism evidence="9 10">
    <name type="scientific">Litoribacillus peritrichatus</name>
    <dbReference type="NCBI Taxonomy" id="718191"/>
    <lineage>
        <taxon>Bacteria</taxon>
        <taxon>Pseudomonadati</taxon>
        <taxon>Pseudomonadota</taxon>
        <taxon>Gammaproteobacteria</taxon>
        <taxon>Oceanospirillales</taxon>
        <taxon>Oceanospirillaceae</taxon>
        <taxon>Litoribacillus</taxon>
    </lineage>
</organism>
<sequence>MSEWHLHSESRFTVGQKSIAGKKPENEDAIGIRIPEGTLLSSKGAVAVIADGVSAAEAGKEASETCVHNFLYDYYSTPDTWSVKKSTTKVLTALNRWLYGQGRHFIDAGKGYVSTFSCIVFKSHTATVFHVGDSRIYRLRGQDLEQLTRDHTTYISDKQSYLARAMGLDINLDVDCRSLDVEQDDIFFLSTDGIHDFLPDKKIKEVLLKASEPELTDFEDLCQLLIDQALSNDSGDNLSCQILRVDKLPKQNVNDVTQKLTELPFPPYLKEGLTLDGYKIEKELHASNRSQLYLVTDTETGNRYCMKTPSVNYEDDPAYIERFIMESWIGSRIQNSHVIKVIETHRRKSCLYYLTEYVDGITLEQWINEHPKPPIQEVLYIFEQIIKGVRAFHRKETLHQDLKPGNIMLDRNGEAKIIDFGSCYAKGVAEISSPIEQDGILGTAGYSAPETVLSFKSSIRSEVFSLGVILYEMMTGKEPFEGKLNHCRSKGAYLRLKYIPSFEVNPLVPFWADGAIRKALRYEPERRHQDISEFLYELQHPNPKYKKVNDSVLADRNPVLMWQIISGMLFTALCISLYFR</sequence>
<evidence type="ECO:0000256" key="4">
    <source>
        <dbReference type="ARBA" id="ARBA00022777"/>
    </source>
</evidence>